<gene>
    <name evidence="4" type="ORF">Pka01_52360</name>
</gene>
<reference evidence="4 5" key="1">
    <citation type="submission" date="2021-01" db="EMBL/GenBank/DDBJ databases">
        <title>Whole genome shotgun sequence of Planotetraspora kaengkrachanensis NBRC 104272.</title>
        <authorList>
            <person name="Komaki H."/>
            <person name="Tamura T."/>
        </authorList>
    </citation>
    <scope>NUCLEOTIDE SEQUENCE [LARGE SCALE GENOMIC DNA]</scope>
    <source>
        <strain evidence="4 5">NBRC 104272</strain>
    </source>
</reference>
<dbReference type="InterPro" id="IPR050194">
    <property type="entry name" value="Glycosyltransferase_grp1"/>
</dbReference>
<sequence length="412" mass="44306">MGLPVRVIGWVTIAASVLRLPGWNMRIVRLANFIAPRSGGLRTALNELGAGYVAAGHEAVLVIPGPEAGRHDTPSGQVITVPGPVVPWSGGYRVITARRSLKRLLDELGPDRLEVSDRTTLRWTGRWARSRGVRSLMVSHESLDGLLRLFAPRFIPSASGSGDGRADRIVTGLADRLNRRTAADFDMVVCTTEWAAAEFRRLDVPNLTRVPLGVDLARFSPERHDPELRRRFAAPGEPLLVHCSRLSPEKRPDRPIEALRELRSRGVPAVLVVAGDGPRRAALEALASGLPVHFLGHVSDRDLLARLLATADVAVAPGPVETFGLAALEALASGTPVVVSRQSALPEVIGESGVAVGDDPGEYADAVGALLDGEEESRRARARRQAERFDWPGSVDGFLRAHGLANLIGGRR</sequence>
<keyword evidence="1 4" id="KW-0328">Glycosyltransferase</keyword>
<dbReference type="PANTHER" id="PTHR45947">
    <property type="entry name" value="SULFOQUINOVOSYL TRANSFERASE SQD2"/>
    <property type="match status" value="1"/>
</dbReference>
<comment type="caution">
    <text evidence="4">The sequence shown here is derived from an EMBL/GenBank/DDBJ whole genome shotgun (WGS) entry which is preliminary data.</text>
</comment>
<dbReference type="PANTHER" id="PTHR45947:SF3">
    <property type="entry name" value="SULFOQUINOVOSYL TRANSFERASE SQD2"/>
    <property type="match status" value="1"/>
</dbReference>
<evidence type="ECO:0000256" key="2">
    <source>
        <dbReference type="ARBA" id="ARBA00022679"/>
    </source>
</evidence>
<dbReference type="AlphaFoldDB" id="A0A8J3V9H0"/>
<dbReference type="InterPro" id="IPR028098">
    <property type="entry name" value="Glyco_trans_4-like_N"/>
</dbReference>
<evidence type="ECO:0000313" key="5">
    <source>
        <dbReference type="Proteomes" id="UP000630097"/>
    </source>
</evidence>
<dbReference type="Pfam" id="PF13692">
    <property type="entry name" value="Glyco_trans_1_4"/>
    <property type="match status" value="1"/>
</dbReference>
<dbReference type="GO" id="GO:0016757">
    <property type="term" value="F:glycosyltransferase activity"/>
    <property type="evidence" value="ECO:0007669"/>
    <property type="project" value="UniProtKB-KW"/>
</dbReference>
<dbReference type="Gene3D" id="3.40.50.2000">
    <property type="entry name" value="Glycogen Phosphorylase B"/>
    <property type="match status" value="2"/>
</dbReference>
<keyword evidence="2" id="KW-0808">Transferase</keyword>
<protein>
    <submittedName>
        <fullName evidence="4">GDP-mannose-dependent alpha-(1-6)-phosphatidylinositol dimannoside mannosyltransferase</fullName>
    </submittedName>
</protein>
<evidence type="ECO:0000313" key="4">
    <source>
        <dbReference type="EMBL" id="GIG82109.1"/>
    </source>
</evidence>
<dbReference type="EMBL" id="BONV01000026">
    <property type="protein sequence ID" value="GIG82109.1"/>
    <property type="molecule type" value="Genomic_DNA"/>
</dbReference>
<dbReference type="Pfam" id="PF13579">
    <property type="entry name" value="Glyco_trans_4_4"/>
    <property type="match status" value="1"/>
</dbReference>
<dbReference type="GO" id="GO:1901137">
    <property type="term" value="P:carbohydrate derivative biosynthetic process"/>
    <property type="evidence" value="ECO:0007669"/>
    <property type="project" value="UniProtKB-ARBA"/>
</dbReference>
<evidence type="ECO:0000256" key="1">
    <source>
        <dbReference type="ARBA" id="ARBA00022676"/>
    </source>
</evidence>
<feature type="domain" description="Glycosyltransferase subfamily 4-like N-terminal" evidence="3">
    <location>
        <begin position="39"/>
        <end position="213"/>
    </location>
</feature>
<dbReference type="Proteomes" id="UP000630097">
    <property type="component" value="Unassembled WGS sequence"/>
</dbReference>
<evidence type="ECO:0000259" key="3">
    <source>
        <dbReference type="Pfam" id="PF13579"/>
    </source>
</evidence>
<organism evidence="4 5">
    <name type="scientific">Planotetraspora kaengkrachanensis</name>
    <dbReference type="NCBI Taxonomy" id="575193"/>
    <lineage>
        <taxon>Bacteria</taxon>
        <taxon>Bacillati</taxon>
        <taxon>Actinomycetota</taxon>
        <taxon>Actinomycetes</taxon>
        <taxon>Streptosporangiales</taxon>
        <taxon>Streptosporangiaceae</taxon>
        <taxon>Planotetraspora</taxon>
    </lineage>
</organism>
<keyword evidence="5" id="KW-1185">Reference proteome</keyword>
<accession>A0A8J3V9H0</accession>
<name>A0A8J3V9H0_9ACTN</name>
<dbReference type="SUPFAM" id="SSF53756">
    <property type="entry name" value="UDP-Glycosyltransferase/glycogen phosphorylase"/>
    <property type="match status" value="1"/>
</dbReference>
<proteinExistence type="predicted"/>